<dbReference type="GO" id="GO:0043197">
    <property type="term" value="C:dendritic spine"/>
    <property type="evidence" value="ECO:0007669"/>
    <property type="project" value="TreeGrafter"/>
</dbReference>
<organism evidence="1">
    <name type="scientific">Rodentolepis nana</name>
    <name type="common">Dwarf tapeworm</name>
    <name type="synonym">Hymenolepis nana</name>
    <dbReference type="NCBI Taxonomy" id="102285"/>
    <lineage>
        <taxon>Eukaryota</taxon>
        <taxon>Metazoa</taxon>
        <taxon>Spiralia</taxon>
        <taxon>Lophotrochozoa</taxon>
        <taxon>Platyhelminthes</taxon>
        <taxon>Cestoda</taxon>
        <taxon>Eucestoda</taxon>
        <taxon>Cyclophyllidea</taxon>
        <taxon>Hymenolepididae</taxon>
        <taxon>Rodentolepis</taxon>
    </lineage>
</organism>
<dbReference type="AlphaFoldDB" id="A0A0R3TGH3"/>
<dbReference type="PANTHER" id="PTHR24135:SF28">
    <property type="entry name" value="LD13733P"/>
    <property type="match status" value="1"/>
</dbReference>
<dbReference type="GO" id="GO:0045211">
    <property type="term" value="C:postsynaptic membrane"/>
    <property type="evidence" value="ECO:0007669"/>
    <property type="project" value="TreeGrafter"/>
</dbReference>
<proteinExistence type="predicted"/>
<sequence>LDLGQNPNCRDWQGLTPLYYAVSTDISARCTHALLYDHAIIGVKDEHGFEEIHQVSSSKISL</sequence>
<dbReference type="GO" id="GO:0014069">
    <property type="term" value="C:postsynaptic density"/>
    <property type="evidence" value="ECO:0007669"/>
    <property type="project" value="TreeGrafter"/>
</dbReference>
<dbReference type="PANTHER" id="PTHR24135">
    <property type="entry name" value="SH3 AND MULTIPLE ANKYRIN REPEAT DOMAINS PROTEIN"/>
    <property type="match status" value="1"/>
</dbReference>
<dbReference type="WBParaSite" id="HNAJ_0000616401-mRNA-1">
    <property type="protein sequence ID" value="HNAJ_0000616401-mRNA-1"/>
    <property type="gene ID" value="HNAJ_0000616401"/>
</dbReference>
<reference evidence="1" key="1">
    <citation type="submission" date="2017-02" db="UniProtKB">
        <authorList>
            <consortium name="WormBaseParasite"/>
        </authorList>
    </citation>
    <scope>IDENTIFICATION</scope>
</reference>
<protein>
    <submittedName>
        <fullName evidence="1">ANK_REP_REGION domain-containing protein</fullName>
    </submittedName>
</protein>
<accession>A0A0R3TGH3</accession>
<name>A0A0R3TGH3_RODNA</name>
<dbReference type="GO" id="GO:0030160">
    <property type="term" value="F:synaptic receptor adaptor activity"/>
    <property type="evidence" value="ECO:0007669"/>
    <property type="project" value="TreeGrafter"/>
</dbReference>
<dbReference type="SUPFAM" id="SSF48403">
    <property type="entry name" value="Ankyrin repeat"/>
    <property type="match status" value="1"/>
</dbReference>
<dbReference type="STRING" id="102285.A0A0R3TGH3"/>
<dbReference type="InterPro" id="IPR051569">
    <property type="entry name" value="SHANK"/>
</dbReference>
<dbReference type="InterPro" id="IPR036770">
    <property type="entry name" value="Ankyrin_rpt-contain_sf"/>
</dbReference>
<dbReference type="GO" id="GO:0035255">
    <property type="term" value="F:ionotropic glutamate receptor binding"/>
    <property type="evidence" value="ECO:0007669"/>
    <property type="project" value="TreeGrafter"/>
</dbReference>
<evidence type="ECO:0000313" key="1">
    <source>
        <dbReference type="WBParaSite" id="HNAJ_0000616401-mRNA-1"/>
    </source>
</evidence>